<evidence type="ECO:0000313" key="3">
    <source>
        <dbReference type="Proteomes" id="UP000683310"/>
    </source>
</evidence>
<dbReference type="Pfam" id="PF00270">
    <property type="entry name" value="DEAD"/>
    <property type="match status" value="1"/>
</dbReference>
<reference evidence="2 3" key="1">
    <citation type="submission" date="2021-04" db="EMBL/GenBank/DDBJ databases">
        <title>Nocardia tengchongensis.</title>
        <authorList>
            <person name="Zhuang k."/>
            <person name="Ran Y."/>
            <person name="Li W."/>
        </authorList>
    </citation>
    <scope>NUCLEOTIDE SEQUENCE [LARGE SCALE GENOMIC DNA]</scope>
    <source>
        <strain evidence="2 3">CFH S0057</strain>
    </source>
</reference>
<dbReference type="InterPro" id="IPR011545">
    <property type="entry name" value="DEAD/DEAH_box_helicase_dom"/>
</dbReference>
<keyword evidence="3" id="KW-1185">Reference proteome</keyword>
<name>A0ABX8CWK8_9NOCA</name>
<dbReference type="PANTHER" id="PTHR47957">
    <property type="entry name" value="ATP-DEPENDENT HELICASE HRQ1"/>
    <property type="match status" value="1"/>
</dbReference>
<organism evidence="2 3">
    <name type="scientific">Nocardia tengchongensis</name>
    <dbReference type="NCBI Taxonomy" id="2055889"/>
    <lineage>
        <taxon>Bacteria</taxon>
        <taxon>Bacillati</taxon>
        <taxon>Actinomycetota</taxon>
        <taxon>Actinomycetes</taxon>
        <taxon>Mycobacteriales</taxon>
        <taxon>Nocardiaceae</taxon>
        <taxon>Nocardia</taxon>
    </lineage>
</organism>
<gene>
    <name evidence="2" type="ORF">KHQ06_16840</name>
</gene>
<dbReference type="SMART" id="SM00487">
    <property type="entry name" value="DEXDc"/>
    <property type="match status" value="1"/>
</dbReference>
<keyword evidence="2" id="KW-0347">Helicase</keyword>
<evidence type="ECO:0000259" key="1">
    <source>
        <dbReference type="PROSITE" id="PS51192"/>
    </source>
</evidence>
<feature type="domain" description="Helicase ATP-binding" evidence="1">
    <location>
        <begin position="89"/>
        <end position="288"/>
    </location>
</feature>
<proteinExistence type="predicted"/>
<dbReference type="PANTHER" id="PTHR47957:SF3">
    <property type="entry name" value="ATP-DEPENDENT HELICASE HRQ1"/>
    <property type="match status" value="1"/>
</dbReference>
<dbReference type="Gene3D" id="3.40.50.300">
    <property type="entry name" value="P-loop containing nucleotide triphosphate hydrolases"/>
    <property type="match status" value="1"/>
</dbReference>
<accession>A0ABX8CWK8</accession>
<dbReference type="EMBL" id="CP074371">
    <property type="protein sequence ID" value="QVI24283.1"/>
    <property type="molecule type" value="Genomic_DNA"/>
</dbReference>
<dbReference type="PROSITE" id="PS51192">
    <property type="entry name" value="HELICASE_ATP_BIND_1"/>
    <property type="match status" value="1"/>
</dbReference>
<dbReference type="InterPro" id="IPR014001">
    <property type="entry name" value="Helicase_ATP-bd"/>
</dbReference>
<protein>
    <submittedName>
        <fullName evidence="2">DEAD/DEAH box helicase</fullName>
    </submittedName>
</protein>
<keyword evidence="2" id="KW-0067">ATP-binding</keyword>
<dbReference type="GO" id="GO:0004386">
    <property type="term" value="F:helicase activity"/>
    <property type="evidence" value="ECO:0007669"/>
    <property type="project" value="UniProtKB-KW"/>
</dbReference>
<evidence type="ECO:0000313" key="2">
    <source>
        <dbReference type="EMBL" id="QVI24283.1"/>
    </source>
</evidence>
<dbReference type="Proteomes" id="UP000683310">
    <property type="component" value="Chromosome"/>
</dbReference>
<dbReference type="SUPFAM" id="SSF52540">
    <property type="entry name" value="P-loop containing nucleoside triphosphate hydrolases"/>
    <property type="match status" value="1"/>
</dbReference>
<keyword evidence="2" id="KW-0547">Nucleotide-binding</keyword>
<dbReference type="InterPro" id="IPR027417">
    <property type="entry name" value="P-loop_NTPase"/>
</dbReference>
<keyword evidence="2" id="KW-0378">Hydrolase</keyword>
<sequence length="451" mass="50157">MKPTLAAEELRKSLTQYLTTTFALAEPTVREALERFLEDPQQGIFRGPYLRIRTKFRKVDEKKWRNPLQWTPAGFVPHLHQARAWQRLSTLGKNAEPSLITTGTGSGKTESFLIPVLDHCRRERAAGHHGVKAVFLYPMNALATDQAQRINELLTQTGMEQVTAALYIGDTPEVGYQKVMTVRSEIRRNPPDILITNYKMLDLLLQRADDLPLWEDARIAYIVVDEFHTYDGAQATDVAMLLRRLAAVTGHSRPGEPLGDICPVATSATLGEGGDSSEIRRVAEKVFGVPFPEASAIGESRLTVDEFMDELDISLPLPSPDELLNCPDPLRVPTAMEDIAGAVTGYTNLNPAELGQYLRKHILTHAVLEILNGNQDRGRPRTMEEILESLPKRGAYTWGAAIRDNPRKAAAALARFIALLSEARDPENPKQPCCSSKRTSGRVRCRACCGW</sequence>